<evidence type="ECO:0008006" key="4">
    <source>
        <dbReference type="Google" id="ProtNLM"/>
    </source>
</evidence>
<proteinExistence type="predicted"/>
<evidence type="ECO:0000313" key="2">
    <source>
        <dbReference type="EMBL" id="KAK4501805.1"/>
    </source>
</evidence>
<sequence>MSSRSFLVTLLTIWATRATCQQRVTPTSSIGGSLVTPAPIAAADAANNGQLAPPSFSGTFTYTVPTTSWSPPSFPTPAPGSIPSCSDDLCPSQNGQVCQDSLEATYGVLCDTRFSGTIIVSSGKHKEKAKKQRRHYAGTLDNCSGFCDMFSAANCVGLDYGQDGFCLSYAEIFGTLESPGEVALVRQT</sequence>
<feature type="chain" id="PRO_5046380293" description="Apple domain-containing protein" evidence="1">
    <location>
        <begin position="19"/>
        <end position="188"/>
    </location>
</feature>
<reference evidence="2 3" key="1">
    <citation type="journal article" date="2023" name="G3 (Bethesda)">
        <title>A chromosome-level genome assembly of Zasmidium syzygii isolated from banana leaves.</title>
        <authorList>
            <person name="van Westerhoven A.C."/>
            <person name="Mehrabi R."/>
            <person name="Talebi R."/>
            <person name="Steentjes M.B.F."/>
            <person name="Corcolon B."/>
            <person name="Chong P.A."/>
            <person name="Kema G.H.J."/>
            <person name="Seidl M.F."/>
        </authorList>
    </citation>
    <scope>NUCLEOTIDE SEQUENCE [LARGE SCALE GENOMIC DNA]</scope>
    <source>
        <strain evidence="2 3">P124</strain>
    </source>
</reference>
<dbReference type="Proteomes" id="UP001305779">
    <property type="component" value="Unassembled WGS sequence"/>
</dbReference>
<dbReference type="EMBL" id="JAXOVC010000005">
    <property type="protein sequence ID" value="KAK4501805.1"/>
    <property type="molecule type" value="Genomic_DNA"/>
</dbReference>
<keyword evidence="3" id="KW-1185">Reference proteome</keyword>
<name>A0ABR0EKM0_ZASCE</name>
<feature type="signal peptide" evidence="1">
    <location>
        <begin position="1"/>
        <end position="18"/>
    </location>
</feature>
<evidence type="ECO:0000313" key="3">
    <source>
        <dbReference type="Proteomes" id="UP001305779"/>
    </source>
</evidence>
<keyword evidence="1" id="KW-0732">Signal</keyword>
<organism evidence="2 3">
    <name type="scientific">Zasmidium cellare</name>
    <name type="common">Wine cellar mold</name>
    <name type="synonym">Racodium cellare</name>
    <dbReference type="NCBI Taxonomy" id="395010"/>
    <lineage>
        <taxon>Eukaryota</taxon>
        <taxon>Fungi</taxon>
        <taxon>Dikarya</taxon>
        <taxon>Ascomycota</taxon>
        <taxon>Pezizomycotina</taxon>
        <taxon>Dothideomycetes</taxon>
        <taxon>Dothideomycetidae</taxon>
        <taxon>Mycosphaerellales</taxon>
        <taxon>Mycosphaerellaceae</taxon>
        <taxon>Zasmidium</taxon>
    </lineage>
</organism>
<accession>A0ABR0EKM0</accession>
<protein>
    <recommendedName>
        <fullName evidence="4">Apple domain-containing protein</fullName>
    </recommendedName>
</protein>
<comment type="caution">
    <text evidence="2">The sequence shown here is derived from an EMBL/GenBank/DDBJ whole genome shotgun (WGS) entry which is preliminary data.</text>
</comment>
<evidence type="ECO:0000256" key="1">
    <source>
        <dbReference type="SAM" id="SignalP"/>
    </source>
</evidence>
<gene>
    <name evidence="2" type="ORF">PRZ48_007614</name>
</gene>